<evidence type="ECO:0000256" key="7">
    <source>
        <dbReference type="SAM" id="Phobius"/>
    </source>
</evidence>
<name>A0A8S1IKY2_9CHLO</name>
<evidence type="ECO:0000256" key="6">
    <source>
        <dbReference type="ARBA" id="ARBA00023136"/>
    </source>
</evidence>
<feature type="transmembrane region" description="Helical" evidence="7">
    <location>
        <begin position="291"/>
        <end position="311"/>
    </location>
</feature>
<keyword evidence="6 7" id="KW-0472">Membrane</keyword>
<evidence type="ECO:0000313" key="9">
    <source>
        <dbReference type="Proteomes" id="UP000708148"/>
    </source>
</evidence>
<dbReference type="PRINTS" id="PR01130">
    <property type="entry name" value="DERENTRNSPRT"/>
</dbReference>
<evidence type="ECO:0008006" key="10">
    <source>
        <dbReference type="Google" id="ProtNLM"/>
    </source>
</evidence>
<dbReference type="PANTHER" id="PTHR10332">
    <property type="entry name" value="EQUILIBRATIVE NUCLEOSIDE TRANSPORTER"/>
    <property type="match status" value="1"/>
</dbReference>
<feature type="transmembrane region" description="Helical" evidence="7">
    <location>
        <begin position="323"/>
        <end position="344"/>
    </location>
</feature>
<keyword evidence="9" id="KW-1185">Reference proteome</keyword>
<evidence type="ECO:0000256" key="3">
    <source>
        <dbReference type="ARBA" id="ARBA00022448"/>
    </source>
</evidence>
<comment type="subcellular location">
    <subcellularLocation>
        <location evidence="1">Membrane</location>
        <topology evidence="1">Multi-pass membrane protein</topology>
    </subcellularLocation>
</comment>
<evidence type="ECO:0000313" key="8">
    <source>
        <dbReference type="EMBL" id="CAD7695186.1"/>
    </source>
</evidence>
<feature type="transmembrane region" description="Helical" evidence="7">
    <location>
        <begin position="137"/>
        <end position="160"/>
    </location>
</feature>
<evidence type="ECO:0000256" key="5">
    <source>
        <dbReference type="ARBA" id="ARBA00022989"/>
    </source>
</evidence>
<feature type="transmembrane region" description="Helical" evidence="7">
    <location>
        <begin position="70"/>
        <end position="91"/>
    </location>
</feature>
<dbReference type="PIRSF" id="PIRSF016379">
    <property type="entry name" value="ENT"/>
    <property type="match status" value="1"/>
</dbReference>
<comment type="similarity">
    <text evidence="2">Belongs to the SLC29A/ENT transporter (TC 2.A.57) family.</text>
</comment>
<protein>
    <recommendedName>
        <fullName evidence="10">Equilibrative nucleoside transporter</fullName>
    </recommendedName>
</protein>
<accession>A0A8S1IKY2</accession>
<dbReference type="InterPro" id="IPR002259">
    <property type="entry name" value="Eqnu_transpt"/>
</dbReference>
<evidence type="ECO:0000256" key="2">
    <source>
        <dbReference type="ARBA" id="ARBA00007965"/>
    </source>
</evidence>
<feature type="transmembrane region" description="Helical" evidence="7">
    <location>
        <begin position="260"/>
        <end position="279"/>
    </location>
</feature>
<dbReference type="OrthoDB" id="1856718at2759"/>
<dbReference type="Pfam" id="PF01733">
    <property type="entry name" value="Nucleoside_tran"/>
    <property type="match status" value="1"/>
</dbReference>
<dbReference type="AlphaFoldDB" id="A0A8S1IKY2"/>
<dbReference type="GO" id="GO:0005886">
    <property type="term" value="C:plasma membrane"/>
    <property type="evidence" value="ECO:0007669"/>
    <property type="project" value="TreeGrafter"/>
</dbReference>
<evidence type="ECO:0000256" key="4">
    <source>
        <dbReference type="ARBA" id="ARBA00022692"/>
    </source>
</evidence>
<keyword evidence="4 7" id="KW-0812">Transmembrane</keyword>
<dbReference type="GO" id="GO:0005337">
    <property type="term" value="F:nucleoside transmembrane transporter activity"/>
    <property type="evidence" value="ECO:0007669"/>
    <property type="project" value="InterPro"/>
</dbReference>
<reference evidence="8" key="1">
    <citation type="submission" date="2020-12" db="EMBL/GenBank/DDBJ databases">
        <authorList>
            <person name="Iha C."/>
        </authorList>
    </citation>
    <scope>NUCLEOTIDE SEQUENCE</scope>
</reference>
<dbReference type="EMBL" id="CAJHUC010000318">
    <property type="protein sequence ID" value="CAD7695186.1"/>
    <property type="molecule type" value="Genomic_DNA"/>
</dbReference>
<feature type="transmembrane region" description="Helical" evidence="7">
    <location>
        <begin position="41"/>
        <end position="58"/>
    </location>
</feature>
<dbReference type="Proteomes" id="UP000708148">
    <property type="component" value="Unassembled WGS sequence"/>
</dbReference>
<feature type="transmembrane region" description="Helical" evidence="7">
    <location>
        <begin position="103"/>
        <end position="125"/>
    </location>
</feature>
<feature type="transmembrane region" description="Helical" evidence="7">
    <location>
        <begin position="350"/>
        <end position="373"/>
    </location>
</feature>
<proteinExistence type="inferred from homology"/>
<feature type="transmembrane region" description="Helical" evidence="7">
    <location>
        <begin position="385"/>
        <end position="409"/>
    </location>
</feature>
<keyword evidence="5 7" id="KW-1133">Transmembrane helix</keyword>
<feature type="transmembrane region" description="Helical" evidence="7">
    <location>
        <begin position="172"/>
        <end position="193"/>
    </location>
</feature>
<organism evidence="8 9">
    <name type="scientific">Ostreobium quekettii</name>
    <dbReference type="NCBI Taxonomy" id="121088"/>
    <lineage>
        <taxon>Eukaryota</taxon>
        <taxon>Viridiplantae</taxon>
        <taxon>Chlorophyta</taxon>
        <taxon>core chlorophytes</taxon>
        <taxon>Ulvophyceae</taxon>
        <taxon>TCBD clade</taxon>
        <taxon>Bryopsidales</taxon>
        <taxon>Ostreobineae</taxon>
        <taxon>Ostreobiaceae</taxon>
        <taxon>Ostreobium</taxon>
    </lineage>
</organism>
<dbReference type="PANTHER" id="PTHR10332:SF10">
    <property type="entry name" value="EQUILIBRATIVE NUCLEOSIDE TRANSPORTER 4"/>
    <property type="match status" value="1"/>
</dbReference>
<gene>
    <name evidence="8" type="ORF">OSTQU699_LOCUS547</name>
</gene>
<evidence type="ECO:0000256" key="1">
    <source>
        <dbReference type="ARBA" id="ARBA00004141"/>
    </source>
</evidence>
<keyword evidence="3" id="KW-0813">Transport</keyword>
<comment type="caution">
    <text evidence="8">The sequence shown here is derived from an EMBL/GenBank/DDBJ whole genome shotgun (WGS) entry which is preliminary data.</text>
</comment>
<sequence length="413" mass="44355">MGGAYLCFVVLGAGVLAPWNAFITAVDYFAKVYPGEHMDRKVTVCYIPALVLTMLLTIRFHNLLSSRFRMLVGFGGFSILLFAVPVVDALFVRDSAAPPVAQYLTLAAVFGTGILDGVAQGAVLGDASYLPGRYQQAFSSGTAASGVLVSLLRVFTKFGFGDSWVGLRRSTMLYFITALAVTSLCFFLAAYVVPRLPTVVYYRDLARAFETGSGVLPMELDVGGDLVVANDGTEDGNLALVPGSQKKADYLHVTYKLRHVIIGLVMIYTVTLTIFPGVVAEDVHSGQLGDWYNVLLVLVYNCGDLGGKSLPAVTGIIRNRLRLMAWCAARFVFLPIFYVAVMIWPDGHPGIMALLVLVLGLSNGFVTSNAFMVAPRGLQGQEVDLSGSLLVFALAIGLLIGAGGGWLWLLAER</sequence>